<feature type="region of interest" description="Disordered" evidence="10">
    <location>
        <begin position="23"/>
        <end position="60"/>
    </location>
</feature>
<name>A0A916TE17_9SPHN</name>
<organism evidence="14 15">
    <name type="scientific">Sphingomonas metalli</name>
    <dbReference type="NCBI Taxonomy" id="1779358"/>
    <lineage>
        <taxon>Bacteria</taxon>
        <taxon>Pseudomonadati</taxon>
        <taxon>Pseudomonadota</taxon>
        <taxon>Alphaproteobacteria</taxon>
        <taxon>Sphingomonadales</taxon>
        <taxon>Sphingomonadaceae</taxon>
        <taxon>Sphingomonas</taxon>
    </lineage>
</organism>
<dbReference type="EMBL" id="BMIH01000005">
    <property type="protein sequence ID" value="GGB41275.1"/>
    <property type="molecule type" value="Genomic_DNA"/>
</dbReference>
<feature type="domain" description="TonB-dependent receptor-like beta-barrel" evidence="12">
    <location>
        <begin position="412"/>
        <end position="951"/>
    </location>
</feature>
<keyword evidence="7 8" id="KW-0998">Cell outer membrane</keyword>
<evidence type="ECO:0000256" key="1">
    <source>
        <dbReference type="ARBA" id="ARBA00004571"/>
    </source>
</evidence>
<evidence type="ECO:0000256" key="7">
    <source>
        <dbReference type="ARBA" id="ARBA00023237"/>
    </source>
</evidence>
<evidence type="ECO:0000256" key="3">
    <source>
        <dbReference type="ARBA" id="ARBA00022452"/>
    </source>
</evidence>
<evidence type="ECO:0000256" key="10">
    <source>
        <dbReference type="SAM" id="MobiDB-lite"/>
    </source>
</evidence>
<dbReference type="SUPFAM" id="SSF56935">
    <property type="entry name" value="Porins"/>
    <property type="match status" value="1"/>
</dbReference>
<evidence type="ECO:0000256" key="11">
    <source>
        <dbReference type="SAM" id="SignalP"/>
    </source>
</evidence>
<feature type="signal peptide" evidence="11">
    <location>
        <begin position="1"/>
        <end position="20"/>
    </location>
</feature>
<keyword evidence="2 8" id="KW-0813">Transport</keyword>
<gene>
    <name evidence="14" type="ORF">GCM10011380_33450</name>
</gene>
<evidence type="ECO:0000256" key="6">
    <source>
        <dbReference type="ARBA" id="ARBA00023136"/>
    </source>
</evidence>
<dbReference type="GO" id="GO:0009279">
    <property type="term" value="C:cell outer membrane"/>
    <property type="evidence" value="ECO:0007669"/>
    <property type="project" value="UniProtKB-SubCell"/>
</dbReference>
<accession>A0A916TE17</accession>
<reference evidence="14" key="1">
    <citation type="journal article" date="2014" name="Int. J. Syst. Evol. Microbiol.">
        <title>Complete genome sequence of Corynebacterium casei LMG S-19264T (=DSM 44701T), isolated from a smear-ripened cheese.</title>
        <authorList>
            <consortium name="US DOE Joint Genome Institute (JGI-PGF)"/>
            <person name="Walter F."/>
            <person name="Albersmeier A."/>
            <person name="Kalinowski J."/>
            <person name="Ruckert C."/>
        </authorList>
    </citation>
    <scope>NUCLEOTIDE SEQUENCE</scope>
    <source>
        <strain evidence="14">CGMCC 1.15330</strain>
    </source>
</reference>
<dbReference type="PANTHER" id="PTHR47234">
    <property type="match status" value="1"/>
</dbReference>
<dbReference type="PANTHER" id="PTHR47234:SF1">
    <property type="entry name" value="TONB-DEPENDENT RECEPTOR"/>
    <property type="match status" value="1"/>
</dbReference>
<keyword evidence="6 8" id="KW-0472">Membrane</keyword>
<dbReference type="AlphaFoldDB" id="A0A916TE17"/>
<dbReference type="Pfam" id="PF00593">
    <property type="entry name" value="TonB_dep_Rec_b-barrel"/>
    <property type="match status" value="1"/>
</dbReference>
<reference evidence="14" key="2">
    <citation type="submission" date="2020-09" db="EMBL/GenBank/DDBJ databases">
        <authorList>
            <person name="Sun Q."/>
            <person name="Zhou Y."/>
        </authorList>
    </citation>
    <scope>NUCLEOTIDE SEQUENCE</scope>
    <source>
        <strain evidence="14">CGMCC 1.15330</strain>
    </source>
</reference>
<keyword evidence="15" id="KW-1185">Reference proteome</keyword>
<evidence type="ECO:0000256" key="4">
    <source>
        <dbReference type="ARBA" id="ARBA00022692"/>
    </source>
</evidence>
<proteinExistence type="inferred from homology"/>
<sequence>MGRNLLLGAAAMSALAGADAAAKTRGKPAPAPASAEPVPASAEKAGDDASGENITVTGSRLSGYDPTSDVRVYTADDIKALGVSSIQDFIRTLPQNQASVGYGINNRERTEVKFDAGGLGGLGVAGVNLRGLGTRNTLVLVNGRRIAGAAGIEDGFANINTIPLAAVDRVEINLSGSGAIYGADALGGVVNFILKKGYKGLSFTVRHEFSSTGADITQSTGTAATSWGTGSITATLSATKTDPARNAKLGYVTRDYSSYFTPDDLAALGRTYFPLDQRSALDGAQPAALLLSYSALSNGKRRNVTQVLQYRGRPGSTPQFADLGPVDRATIGSVIPPDAGEYHRDIGMSVNLEQKVTDRLHLTLDYLGSRGRSLLRESWDYLLLSKVPFEQAYSPIRRSDLPASADFGAIAGYSAYYFPRAEYDSGSQTPGFQRSRIVSDSVTLGAAYEFSHDTVLRANYTASNNRASGVQRGLVNVVERSRTDGSCRANQNYVGKVRDLDRVAASQCAALTSSDPNLAFNFLNDGSSTRGAPLSVFFLDQYQLANTARLRNADLLLTSAPLTLPAGKLRLAIGGETYSNGVTGERIRQVTAEAVNTRMYAGYVEARVPVIGKAMGVPLIWSFDLSLKARYDRYDTRGPVGTVDNIPYEEGGRLIRGKSSFSRVSPDLAAAWSPFHGLLIQGSWASTFSPPPFTNLYNVKGGQVSPEFLFLDPLAPDGNIFQFRDIDAEYRGNPKLRPSVSSSYHLGATLTPPRFLQNLSVQVDYYNTRIRDQIGLSTDLENLLKPEVYYGLKDYFIRDTGGNIVKHVLTSINIGWARSESIDVNASYAIPTAFAVITPAIVYSRNLRQETSYDGSNVISMLGTAQGLDRYKLIGSLNLASANWSARFTARYTPGYDNNYNLLYDDGQISDADGDGVIDKPFPVHSLTTYDLAVRWRAMPKLTLSCGGRNIFHAKPPFALIDRRPFDASRYDLRGRVLYLEARADF</sequence>
<dbReference type="Gene3D" id="2.170.130.10">
    <property type="entry name" value="TonB-dependent receptor, plug domain"/>
    <property type="match status" value="1"/>
</dbReference>
<keyword evidence="11" id="KW-0732">Signal</keyword>
<evidence type="ECO:0000256" key="9">
    <source>
        <dbReference type="RuleBase" id="RU003357"/>
    </source>
</evidence>
<dbReference type="InterPro" id="IPR039426">
    <property type="entry name" value="TonB-dep_rcpt-like"/>
</dbReference>
<evidence type="ECO:0008006" key="16">
    <source>
        <dbReference type="Google" id="ProtNLM"/>
    </source>
</evidence>
<evidence type="ECO:0000256" key="5">
    <source>
        <dbReference type="ARBA" id="ARBA00023077"/>
    </source>
</evidence>
<evidence type="ECO:0000313" key="14">
    <source>
        <dbReference type="EMBL" id="GGB41275.1"/>
    </source>
</evidence>
<dbReference type="InterPro" id="IPR037066">
    <property type="entry name" value="Plug_dom_sf"/>
</dbReference>
<keyword evidence="3 8" id="KW-1134">Transmembrane beta strand</keyword>
<keyword evidence="5 9" id="KW-0798">TonB box</keyword>
<feature type="domain" description="TonB-dependent receptor plug" evidence="13">
    <location>
        <begin position="66"/>
        <end position="189"/>
    </location>
</feature>
<comment type="similarity">
    <text evidence="8 9">Belongs to the TonB-dependent receptor family.</text>
</comment>
<evidence type="ECO:0000256" key="2">
    <source>
        <dbReference type="ARBA" id="ARBA00022448"/>
    </source>
</evidence>
<dbReference type="InterPro" id="IPR012910">
    <property type="entry name" value="Plug_dom"/>
</dbReference>
<feature type="compositionally biased region" description="Low complexity" evidence="10">
    <location>
        <begin position="32"/>
        <end position="43"/>
    </location>
</feature>
<evidence type="ECO:0000259" key="12">
    <source>
        <dbReference type="Pfam" id="PF00593"/>
    </source>
</evidence>
<comment type="caution">
    <text evidence="14">The sequence shown here is derived from an EMBL/GenBank/DDBJ whole genome shotgun (WGS) entry which is preliminary data.</text>
</comment>
<comment type="subcellular location">
    <subcellularLocation>
        <location evidence="1 8">Cell outer membrane</location>
        <topology evidence="1 8">Multi-pass membrane protein</topology>
    </subcellularLocation>
</comment>
<evidence type="ECO:0000256" key="8">
    <source>
        <dbReference type="PROSITE-ProRule" id="PRU01360"/>
    </source>
</evidence>
<dbReference type="InterPro" id="IPR000531">
    <property type="entry name" value="Beta-barrel_TonB"/>
</dbReference>
<dbReference type="PROSITE" id="PS52016">
    <property type="entry name" value="TONB_DEPENDENT_REC_3"/>
    <property type="match status" value="1"/>
</dbReference>
<feature type="chain" id="PRO_5037870684" description="TonB-dependent receptor" evidence="11">
    <location>
        <begin position="21"/>
        <end position="986"/>
    </location>
</feature>
<dbReference type="Gene3D" id="2.40.170.20">
    <property type="entry name" value="TonB-dependent receptor, beta-barrel domain"/>
    <property type="match status" value="1"/>
</dbReference>
<evidence type="ECO:0000259" key="13">
    <source>
        <dbReference type="Pfam" id="PF07715"/>
    </source>
</evidence>
<evidence type="ECO:0000313" key="15">
    <source>
        <dbReference type="Proteomes" id="UP000623067"/>
    </source>
</evidence>
<keyword evidence="4 8" id="KW-0812">Transmembrane</keyword>
<protein>
    <recommendedName>
        <fullName evidence="16">TonB-dependent receptor</fullName>
    </recommendedName>
</protein>
<dbReference type="Proteomes" id="UP000623067">
    <property type="component" value="Unassembled WGS sequence"/>
</dbReference>
<dbReference type="Pfam" id="PF07715">
    <property type="entry name" value="Plug"/>
    <property type="match status" value="1"/>
</dbReference>
<dbReference type="InterPro" id="IPR036942">
    <property type="entry name" value="Beta-barrel_TonB_sf"/>
</dbReference>